<dbReference type="RefSeq" id="WP_169397659.1">
    <property type="nucleotide sequence ID" value="NZ_BAAAJH010000005.1"/>
</dbReference>
<gene>
    <name evidence="2" type="ORF">HF577_21175</name>
</gene>
<dbReference type="Gene3D" id="1.20.120.450">
    <property type="entry name" value="dinb family like domain"/>
    <property type="match status" value="1"/>
</dbReference>
<name>A0ABX1RJF4_9PSEU</name>
<dbReference type="InterPro" id="IPR024775">
    <property type="entry name" value="DinB-like"/>
</dbReference>
<dbReference type="Proteomes" id="UP001296706">
    <property type="component" value="Unassembled WGS sequence"/>
</dbReference>
<dbReference type="SUPFAM" id="SSF109854">
    <property type="entry name" value="DinB/YfiT-like putative metalloenzymes"/>
    <property type="match status" value="1"/>
</dbReference>
<keyword evidence="3" id="KW-1185">Reference proteome</keyword>
<proteinExistence type="predicted"/>
<dbReference type="EMBL" id="JAAXKY010000072">
    <property type="protein sequence ID" value="NMH79594.1"/>
    <property type="molecule type" value="Genomic_DNA"/>
</dbReference>
<evidence type="ECO:0000313" key="2">
    <source>
        <dbReference type="EMBL" id="NMH79594.1"/>
    </source>
</evidence>
<reference evidence="2 3" key="1">
    <citation type="submission" date="2020-04" db="EMBL/GenBank/DDBJ databases">
        <authorList>
            <person name="Klaysubun C."/>
            <person name="Duangmal K."/>
            <person name="Lipun K."/>
        </authorList>
    </citation>
    <scope>NUCLEOTIDE SEQUENCE [LARGE SCALE GENOMIC DNA]</scope>
    <source>
        <strain evidence="2 3">JCM 11839</strain>
    </source>
</reference>
<evidence type="ECO:0000313" key="3">
    <source>
        <dbReference type="Proteomes" id="UP001296706"/>
    </source>
</evidence>
<dbReference type="InterPro" id="IPR034660">
    <property type="entry name" value="DinB/YfiT-like"/>
</dbReference>
<dbReference type="Pfam" id="PF12867">
    <property type="entry name" value="DinB_2"/>
    <property type="match status" value="1"/>
</dbReference>
<feature type="domain" description="DinB-like" evidence="1">
    <location>
        <begin position="21"/>
        <end position="147"/>
    </location>
</feature>
<accession>A0ABX1RJF4</accession>
<evidence type="ECO:0000259" key="1">
    <source>
        <dbReference type="Pfam" id="PF12867"/>
    </source>
</evidence>
<protein>
    <submittedName>
        <fullName evidence="2">DinB family protein</fullName>
    </submittedName>
</protein>
<comment type="caution">
    <text evidence="2">The sequence shown here is derived from an EMBL/GenBank/DDBJ whole genome shotgun (WGS) entry which is preliminary data.</text>
</comment>
<organism evidence="2 3">
    <name type="scientific">Pseudonocardia xinjiangensis</name>
    <dbReference type="NCBI Taxonomy" id="75289"/>
    <lineage>
        <taxon>Bacteria</taxon>
        <taxon>Bacillati</taxon>
        <taxon>Actinomycetota</taxon>
        <taxon>Actinomycetes</taxon>
        <taxon>Pseudonocardiales</taxon>
        <taxon>Pseudonocardiaceae</taxon>
        <taxon>Pseudonocardia</taxon>
    </lineage>
</organism>
<sequence>MGTAVVPGTDEYLYFLARAFTGMLDALGDLDEDTINARPPVRGANSPFAIVHHCVEVADYWIGHVVAGRPTSRNRAAEFSATGGLDDLRRQVADVQRRLAADLAGADLAGSPKNPPAGDYEGPEHALTSAGVLLHVLEELAQHHGQVQLTCDLLERERA</sequence>